<dbReference type="Proteomes" id="UP000836841">
    <property type="component" value="Chromosome 3"/>
</dbReference>
<gene>
    <name evidence="1" type="ORF">TAV2_LOCUS10134</name>
</gene>
<dbReference type="AlphaFoldDB" id="A0AAU9S1X0"/>
<reference evidence="1 2" key="1">
    <citation type="submission" date="2022-03" db="EMBL/GenBank/DDBJ databases">
        <authorList>
            <person name="Nunn A."/>
            <person name="Chopra R."/>
            <person name="Nunn A."/>
            <person name="Contreras Garrido A."/>
        </authorList>
    </citation>
    <scope>NUCLEOTIDE SEQUENCE [LARGE SCALE GENOMIC DNA]</scope>
</reference>
<name>A0AAU9S1X0_THLAR</name>
<evidence type="ECO:0008006" key="3">
    <source>
        <dbReference type="Google" id="ProtNLM"/>
    </source>
</evidence>
<evidence type="ECO:0000313" key="1">
    <source>
        <dbReference type="EMBL" id="CAH2052580.1"/>
    </source>
</evidence>
<keyword evidence="2" id="KW-1185">Reference proteome</keyword>
<evidence type="ECO:0000313" key="2">
    <source>
        <dbReference type="Proteomes" id="UP000836841"/>
    </source>
</evidence>
<proteinExistence type="predicted"/>
<sequence length="100" mass="11580">MDITLPKLKYAMGKEPVSGFKAIDKYSDFKYIAKVKEILGPEQFKRIEDSFLGPVLQFGSRNLSMSGKTIYTILTKTLETKKEKELWFHFGGHPMRFSIR</sequence>
<organism evidence="1 2">
    <name type="scientific">Thlaspi arvense</name>
    <name type="common">Field penny-cress</name>
    <dbReference type="NCBI Taxonomy" id="13288"/>
    <lineage>
        <taxon>Eukaryota</taxon>
        <taxon>Viridiplantae</taxon>
        <taxon>Streptophyta</taxon>
        <taxon>Embryophyta</taxon>
        <taxon>Tracheophyta</taxon>
        <taxon>Spermatophyta</taxon>
        <taxon>Magnoliopsida</taxon>
        <taxon>eudicotyledons</taxon>
        <taxon>Gunneridae</taxon>
        <taxon>Pentapetalae</taxon>
        <taxon>rosids</taxon>
        <taxon>malvids</taxon>
        <taxon>Brassicales</taxon>
        <taxon>Brassicaceae</taxon>
        <taxon>Thlaspideae</taxon>
        <taxon>Thlaspi</taxon>
    </lineage>
</organism>
<protein>
    <recommendedName>
        <fullName evidence="3">DUF1985 domain-containing protein</fullName>
    </recommendedName>
</protein>
<accession>A0AAU9S1X0</accession>
<dbReference type="EMBL" id="OU466859">
    <property type="protein sequence ID" value="CAH2052580.1"/>
    <property type="molecule type" value="Genomic_DNA"/>
</dbReference>